<dbReference type="GO" id="GO:0003700">
    <property type="term" value="F:DNA-binding transcription factor activity"/>
    <property type="evidence" value="ECO:0007669"/>
    <property type="project" value="InterPro"/>
</dbReference>
<dbReference type="Pfam" id="PF01047">
    <property type="entry name" value="MarR"/>
    <property type="match status" value="1"/>
</dbReference>
<dbReference type="SUPFAM" id="SSF46785">
    <property type="entry name" value="Winged helix' DNA-binding domain"/>
    <property type="match status" value="1"/>
</dbReference>
<dbReference type="CDD" id="cd00090">
    <property type="entry name" value="HTH_ARSR"/>
    <property type="match status" value="1"/>
</dbReference>
<protein>
    <submittedName>
        <fullName evidence="5">DNA-binding MarR family transcriptional regulator</fullName>
    </submittedName>
</protein>
<dbReference type="PANTHER" id="PTHR33164">
    <property type="entry name" value="TRANSCRIPTIONAL REGULATOR, MARR FAMILY"/>
    <property type="match status" value="1"/>
</dbReference>
<dbReference type="GO" id="GO:0006950">
    <property type="term" value="P:response to stress"/>
    <property type="evidence" value="ECO:0007669"/>
    <property type="project" value="TreeGrafter"/>
</dbReference>
<dbReference type="SMART" id="SM00347">
    <property type="entry name" value="HTH_MARR"/>
    <property type="match status" value="1"/>
</dbReference>
<dbReference type="PRINTS" id="PR00598">
    <property type="entry name" value="HTHMARR"/>
</dbReference>
<gene>
    <name evidence="5" type="ORF">HNR48_002299</name>
</gene>
<dbReference type="PANTHER" id="PTHR33164:SF64">
    <property type="entry name" value="TRANSCRIPTIONAL REGULATOR SLYA"/>
    <property type="match status" value="1"/>
</dbReference>
<dbReference type="InterPro" id="IPR036388">
    <property type="entry name" value="WH-like_DNA-bd_sf"/>
</dbReference>
<dbReference type="InterPro" id="IPR000835">
    <property type="entry name" value="HTH_MarR-typ"/>
</dbReference>
<dbReference type="EMBL" id="JACHHT010000002">
    <property type="protein sequence ID" value="MBB6522014.1"/>
    <property type="molecule type" value="Genomic_DNA"/>
</dbReference>
<dbReference type="PROSITE" id="PS50995">
    <property type="entry name" value="HTH_MARR_2"/>
    <property type="match status" value="1"/>
</dbReference>
<reference evidence="5 6" key="1">
    <citation type="submission" date="2020-08" db="EMBL/GenBank/DDBJ databases">
        <title>Genomic Encyclopedia of Type Strains, Phase IV (KMG-IV): sequencing the most valuable type-strain genomes for metagenomic binning, comparative biology and taxonomic classification.</title>
        <authorList>
            <person name="Goeker M."/>
        </authorList>
    </citation>
    <scope>NUCLEOTIDE SEQUENCE [LARGE SCALE GENOMIC DNA]</scope>
    <source>
        <strain evidence="5 6">DSM 22368</strain>
    </source>
</reference>
<accession>A0A7X0JUE0</accession>
<dbReference type="InParanoid" id="A0A7X0JUE0"/>
<sequence length="140" mass="16237">MSKGFAQNYLGFLLAKASHITSNEFHLRLKQYQIPISSWRILASCWDDKRTVGELVEMVLLNQPTVSKSLDRLANDQLIERRKDDDNRRLVYVALTEKGRKLMEELIPLANTHEQQTFAHLSDAEKQQLTELLQKTISRV</sequence>
<keyword evidence="6" id="KW-1185">Reference proteome</keyword>
<name>A0A7X0JUE0_9GAMM</name>
<keyword evidence="1" id="KW-0805">Transcription regulation</keyword>
<dbReference type="AlphaFoldDB" id="A0A7X0JUE0"/>
<evidence type="ECO:0000313" key="5">
    <source>
        <dbReference type="EMBL" id="MBB6522014.1"/>
    </source>
</evidence>
<evidence type="ECO:0000256" key="3">
    <source>
        <dbReference type="ARBA" id="ARBA00023163"/>
    </source>
</evidence>
<dbReference type="InterPro" id="IPR036390">
    <property type="entry name" value="WH_DNA-bd_sf"/>
</dbReference>
<dbReference type="GO" id="GO:0003677">
    <property type="term" value="F:DNA binding"/>
    <property type="evidence" value="ECO:0007669"/>
    <property type="project" value="UniProtKB-KW"/>
</dbReference>
<organism evidence="5 6">
    <name type="scientific">Pseudoteredinibacter isoporae</name>
    <dbReference type="NCBI Taxonomy" id="570281"/>
    <lineage>
        <taxon>Bacteria</taxon>
        <taxon>Pseudomonadati</taxon>
        <taxon>Pseudomonadota</taxon>
        <taxon>Gammaproteobacteria</taxon>
        <taxon>Cellvibrionales</taxon>
        <taxon>Cellvibrionaceae</taxon>
        <taxon>Pseudoteredinibacter</taxon>
    </lineage>
</organism>
<dbReference type="InterPro" id="IPR039422">
    <property type="entry name" value="MarR/SlyA-like"/>
</dbReference>
<evidence type="ECO:0000313" key="6">
    <source>
        <dbReference type="Proteomes" id="UP000528457"/>
    </source>
</evidence>
<comment type="caution">
    <text evidence="5">The sequence shown here is derived from an EMBL/GenBank/DDBJ whole genome shotgun (WGS) entry which is preliminary data.</text>
</comment>
<evidence type="ECO:0000259" key="4">
    <source>
        <dbReference type="PROSITE" id="PS50995"/>
    </source>
</evidence>
<feature type="domain" description="HTH marR-type" evidence="4">
    <location>
        <begin position="7"/>
        <end position="138"/>
    </location>
</feature>
<dbReference type="RefSeq" id="WP_166846976.1">
    <property type="nucleotide sequence ID" value="NZ_JAAONY010000002.1"/>
</dbReference>
<evidence type="ECO:0000256" key="1">
    <source>
        <dbReference type="ARBA" id="ARBA00023015"/>
    </source>
</evidence>
<dbReference type="Proteomes" id="UP000528457">
    <property type="component" value="Unassembled WGS sequence"/>
</dbReference>
<keyword evidence="3" id="KW-0804">Transcription</keyword>
<evidence type="ECO:0000256" key="2">
    <source>
        <dbReference type="ARBA" id="ARBA00023125"/>
    </source>
</evidence>
<dbReference type="Gene3D" id="1.10.10.10">
    <property type="entry name" value="Winged helix-like DNA-binding domain superfamily/Winged helix DNA-binding domain"/>
    <property type="match status" value="1"/>
</dbReference>
<dbReference type="InterPro" id="IPR011991">
    <property type="entry name" value="ArsR-like_HTH"/>
</dbReference>
<proteinExistence type="predicted"/>
<keyword evidence="2 5" id="KW-0238">DNA-binding</keyword>